<dbReference type="EMBL" id="ML994611">
    <property type="protein sequence ID" value="KAF2194521.1"/>
    <property type="molecule type" value="Genomic_DNA"/>
</dbReference>
<reference evidence="3" key="1">
    <citation type="journal article" date="2020" name="Stud. Mycol.">
        <title>101 Dothideomycetes genomes: a test case for predicting lifestyles and emergence of pathogens.</title>
        <authorList>
            <person name="Haridas S."/>
            <person name="Albert R."/>
            <person name="Binder M."/>
            <person name="Bloem J."/>
            <person name="Labutti K."/>
            <person name="Salamov A."/>
            <person name="Andreopoulos B."/>
            <person name="Baker S."/>
            <person name="Barry K."/>
            <person name="Bills G."/>
            <person name="Bluhm B."/>
            <person name="Cannon C."/>
            <person name="Castanera R."/>
            <person name="Culley D."/>
            <person name="Daum C."/>
            <person name="Ezra D."/>
            <person name="Gonzalez J."/>
            <person name="Henrissat B."/>
            <person name="Kuo A."/>
            <person name="Liang C."/>
            <person name="Lipzen A."/>
            <person name="Lutzoni F."/>
            <person name="Magnuson J."/>
            <person name="Mondo S."/>
            <person name="Nolan M."/>
            <person name="Ohm R."/>
            <person name="Pangilinan J."/>
            <person name="Park H.-J."/>
            <person name="Ramirez L."/>
            <person name="Alfaro M."/>
            <person name="Sun H."/>
            <person name="Tritt A."/>
            <person name="Yoshinaga Y."/>
            <person name="Zwiers L.-H."/>
            <person name="Turgeon B."/>
            <person name="Goodwin S."/>
            <person name="Spatafora J."/>
            <person name="Crous P."/>
            <person name="Grigoriev I."/>
        </authorList>
    </citation>
    <scope>NUCLEOTIDE SEQUENCE</scope>
    <source>
        <strain evidence="3">CBS 207.26</strain>
    </source>
</reference>
<dbReference type="SUPFAM" id="SSF49503">
    <property type="entry name" value="Cupredoxins"/>
    <property type="match status" value="1"/>
</dbReference>
<dbReference type="AlphaFoldDB" id="A0A6A6ET92"/>
<keyword evidence="4" id="KW-1185">Reference proteome</keyword>
<sequence>MHFSRSFVASTLLGLAVATTHAGEEGAASQTVAASETLAAAASMTGAAVEATNGPAASGAPAPGGMVNTHVIQVGGPNGSLAFYPSNVIAEPGDLVQFQFMPKNHSVVQSTFDQPCVPIQDVMRNKTDAFFSGFMPNNRSAADTTNILTYTIRVMNKQPIWFYCSQGKHCQEGMVGAINAATSGNKTVEAFAGIAKVQTENISPGQQGGANPGGAEQSGAPAPTGTSGAGGEGGAGATGVAGQATASSNDDPAKQTANAAPGRLSDAAKQSFLGLGLGGLAAFMVL</sequence>
<dbReference type="Proteomes" id="UP000800200">
    <property type="component" value="Unassembled WGS sequence"/>
</dbReference>
<dbReference type="CDD" id="cd00920">
    <property type="entry name" value="Cupredoxin"/>
    <property type="match status" value="1"/>
</dbReference>
<evidence type="ECO:0000256" key="2">
    <source>
        <dbReference type="SAM" id="SignalP"/>
    </source>
</evidence>
<evidence type="ECO:0008006" key="5">
    <source>
        <dbReference type="Google" id="ProtNLM"/>
    </source>
</evidence>
<keyword evidence="2" id="KW-0732">Signal</keyword>
<accession>A0A6A6ET92</accession>
<protein>
    <recommendedName>
        <fullName evidence="5">Cupredoxin</fullName>
    </recommendedName>
</protein>
<dbReference type="InterPro" id="IPR008972">
    <property type="entry name" value="Cupredoxin"/>
</dbReference>
<dbReference type="PANTHER" id="PTHR34883">
    <property type="entry name" value="SERINE-RICH PROTEIN, PUTATIVE-RELATED-RELATED"/>
    <property type="match status" value="1"/>
</dbReference>
<organism evidence="3 4">
    <name type="scientific">Zopfia rhizophila CBS 207.26</name>
    <dbReference type="NCBI Taxonomy" id="1314779"/>
    <lineage>
        <taxon>Eukaryota</taxon>
        <taxon>Fungi</taxon>
        <taxon>Dikarya</taxon>
        <taxon>Ascomycota</taxon>
        <taxon>Pezizomycotina</taxon>
        <taxon>Dothideomycetes</taxon>
        <taxon>Dothideomycetes incertae sedis</taxon>
        <taxon>Zopfiaceae</taxon>
        <taxon>Zopfia</taxon>
    </lineage>
</organism>
<feature type="region of interest" description="Disordered" evidence="1">
    <location>
        <begin position="202"/>
        <end position="262"/>
    </location>
</feature>
<proteinExistence type="predicted"/>
<evidence type="ECO:0000313" key="4">
    <source>
        <dbReference type="Proteomes" id="UP000800200"/>
    </source>
</evidence>
<dbReference type="Gene3D" id="2.60.40.420">
    <property type="entry name" value="Cupredoxins - blue copper proteins"/>
    <property type="match status" value="1"/>
</dbReference>
<feature type="chain" id="PRO_5025552762" description="Cupredoxin" evidence="2">
    <location>
        <begin position="23"/>
        <end position="286"/>
    </location>
</feature>
<feature type="signal peptide" evidence="2">
    <location>
        <begin position="1"/>
        <end position="22"/>
    </location>
</feature>
<dbReference type="InterPro" id="IPR052953">
    <property type="entry name" value="Ser-rich/MCO-related"/>
</dbReference>
<gene>
    <name evidence="3" type="ORF">K469DRAFT_725840</name>
</gene>
<name>A0A6A6ET92_9PEZI</name>
<evidence type="ECO:0000256" key="1">
    <source>
        <dbReference type="SAM" id="MobiDB-lite"/>
    </source>
</evidence>
<feature type="compositionally biased region" description="Gly residues" evidence="1">
    <location>
        <begin position="227"/>
        <end position="239"/>
    </location>
</feature>
<feature type="compositionally biased region" description="Low complexity" evidence="1">
    <location>
        <begin position="213"/>
        <end position="226"/>
    </location>
</feature>
<evidence type="ECO:0000313" key="3">
    <source>
        <dbReference type="EMBL" id="KAF2194521.1"/>
    </source>
</evidence>
<dbReference type="OrthoDB" id="2331100at2759"/>
<dbReference type="PANTHER" id="PTHR34883:SF17">
    <property type="entry name" value="CUPREDOXIN"/>
    <property type="match status" value="1"/>
</dbReference>